<dbReference type="GO" id="GO:0004714">
    <property type="term" value="F:transmembrane receptor protein tyrosine kinase activity"/>
    <property type="evidence" value="ECO:0007669"/>
    <property type="project" value="TreeGrafter"/>
</dbReference>
<feature type="domain" description="Protein kinase" evidence="1">
    <location>
        <begin position="1"/>
        <end position="141"/>
    </location>
</feature>
<dbReference type="InterPro" id="IPR000719">
    <property type="entry name" value="Prot_kinase_dom"/>
</dbReference>
<dbReference type="EMBL" id="JAIWYP010000011">
    <property type="protein sequence ID" value="KAH3741739.1"/>
    <property type="molecule type" value="Genomic_DNA"/>
</dbReference>
<dbReference type="PRINTS" id="PR00109">
    <property type="entry name" value="TYRKINASE"/>
</dbReference>
<dbReference type="GO" id="GO:0007169">
    <property type="term" value="P:cell surface receptor protein tyrosine kinase signaling pathway"/>
    <property type="evidence" value="ECO:0007669"/>
    <property type="project" value="TreeGrafter"/>
</dbReference>
<evidence type="ECO:0000313" key="3">
    <source>
        <dbReference type="Proteomes" id="UP000828390"/>
    </source>
</evidence>
<dbReference type="GO" id="GO:0005524">
    <property type="term" value="F:ATP binding"/>
    <property type="evidence" value="ECO:0007669"/>
    <property type="project" value="InterPro"/>
</dbReference>
<organism evidence="2 3">
    <name type="scientific">Dreissena polymorpha</name>
    <name type="common">Zebra mussel</name>
    <name type="synonym">Mytilus polymorpha</name>
    <dbReference type="NCBI Taxonomy" id="45954"/>
    <lineage>
        <taxon>Eukaryota</taxon>
        <taxon>Metazoa</taxon>
        <taxon>Spiralia</taxon>
        <taxon>Lophotrochozoa</taxon>
        <taxon>Mollusca</taxon>
        <taxon>Bivalvia</taxon>
        <taxon>Autobranchia</taxon>
        <taxon>Heteroconchia</taxon>
        <taxon>Euheterodonta</taxon>
        <taxon>Imparidentia</taxon>
        <taxon>Neoheterodontei</taxon>
        <taxon>Myida</taxon>
        <taxon>Dreissenoidea</taxon>
        <taxon>Dreissenidae</taxon>
        <taxon>Dreissena</taxon>
    </lineage>
</organism>
<dbReference type="SMART" id="SM00219">
    <property type="entry name" value="TyrKc"/>
    <property type="match status" value="1"/>
</dbReference>
<dbReference type="InterPro" id="IPR001245">
    <property type="entry name" value="Ser-Thr/Tyr_kinase_cat_dom"/>
</dbReference>
<reference evidence="2" key="2">
    <citation type="submission" date="2020-11" db="EMBL/GenBank/DDBJ databases">
        <authorList>
            <person name="McCartney M.A."/>
            <person name="Auch B."/>
            <person name="Kono T."/>
            <person name="Mallez S."/>
            <person name="Becker A."/>
            <person name="Gohl D.M."/>
            <person name="Silverstein K.A.T."/>
            <person name="Koren S."/>
            <person name="Bechman K.B."/>
            <person name="Herman A."/>
            <person name="Abrahante J.E."/>
            <person name="Garbe J."/>
        </authorList>
    </citation>
    <scope>NUCLEOTIDE SEQUENCE</scope>
    <source>
        <strain evidence="2">Duluth1</strain>
        <tissue evidence="2">Whole animal</tissue>
    </source>
</reference>
<protein>
    <recommendedName>
        <fullName evidence="1">Protein kinase domain-containing protein</fullName>
    </recommendedName>
</protein>
<dbReference type="Pfam" id="PF07714">
    <property type="entry name" value="PK_Tyr_Ser-Thr"/>
    <property type="match status" value="1"/>
</dbReference>
<dbReference type="InterPro" id="IPR050122">
    <property type="entry name" value="RTK"/>
</dbReference>
<dbReference type="Proteomes" id="UP000828390">
    <property type="component" value="Unassembled WGS sequence"/>
</dbReference>
<dbReference type="PANTHER" id="PTHR24416:SF611">
    <property type="entry name" value="TYROSINE-PROTEIN KINASE TRANSMEMBRANE RECEPTOR ROR"/>
    <property type="match status" value="1"/>
</dbReference>
<gene>
    <name evidence="2" type="ORF">DPMN_048464</name>
</gene>
<dbReference type="GO" id="GO:0043235">
    <property type="term" value="C:receptor complex"/>
    <property type="evidence" value="ECO:0007669"/>
    <property type="project" value="TreeGrafter"/>
</dbReference>
<evidence type="ECO:0000259" key="1">
    <source>
        <dbReference type="PROSITE" id="PS50011"/>
    </source>
</evidence>
<dbReference type="PROSITE" id="PS50011">
    <property type="entry name" value="PROTEIN_KINASE_DOM"/>
    <property type="match status" value="1"/>
</dbReference>
<name>A0A9D4DBN2_DREPO</name>
<reference evidence="2" key="1">
    <citation type="journal article" date="2019" name="bioRxiv">
        <title>The Genome of the Zebra Mussel, Dreissena polymorpha: A Resource for Invasive Species Research.</title>
        <authorList>
            <person name="McCartney M.A."/>
            <person name="Auch B."/>
            <person name="Kono T."/>
            <person name="Mallez S."/>
            <person name="Zhang Y."/>
            <person name="Obille A."/>
            <person name="Becker A."/>
            <person name="Abrahante J.E."/>
            <person name="Garbe J."/>
            <person name="Badalamenti J.P."/>
            <person name="Herman A."/>
            <person name="Mangelson H."/>
            <person name="Liachko I."/>
            <person name="Sullivan S."/>
            <person name="Sone E.D."/>
            <person name="Koren S."/>
            <person name="Silverstein K.A.T."/>
            <person name="Beckman K.B."/>
            <person name="Gohl D.M."/>
        </authorList>
    </citation>
    <scope>NUCLEOTIDE SEQUENCE</scope>
    <source>
        <strain evidence="2">Duluth1</strain>
        <tissue evidence="2">Whole animal</tissue>
    </source>
</reference>
<proteinExistence type="predicted"/>
<evidence type="ECO:0000313" key="2">
    <source>
        <dbReference type="EMBL" id="KAH3741739.1"/>
    </source>
</evidence>
<dbReference type="InterPro" id="IPR020635">
    <property type="entry name" value="Tyr_kinase_cat_dom"/>
</dbReference>
<keyword evidence="3" id="KW-1185">Reference proteome</keyword>
<accession>A0A9D4DBN2</accession>
<sequence>MEIAPGMEYLASKSVVHRRLATRNVLINSMHEVKITGFGPLTMNNEKNEDDFVKWVAPECMIYSRDATEKSDIWSYGVTLWEIFSLVQTPFAKIPSSELPARIRKGLRLEMPDICDDSGMTSWRDAGRTKLSDARDLRKSA</sequence>
<dbReference type="GO" id="GO:0005886">
    <property type="term" value="C:plasma membrane"/>
    <property type="evidence" value="ECO:0007669"/>
    <property type="project" value="TreeGrafter"/>
</dbReference>
<dbReference type="PANTHER" id="PTHR24416">
    <property type="entry name" value="TYROSINE-PROTEIN KINASE RECEPTOR"/>
    <property type="match status" value="1"/>
</dbReference>
<dbReference type="Gene3D" id="1.10.510.10">
    <property type="entry name" value="Transferase(Phosphotransferase) domain 1"/>
    <property type="match status" value="1"/>
</dbReference>
<comment type="caution">
    <text evidence="2">The sequence shown here is derived from an EMBL/GenBank/DDBJ whole genome shotgun (WGS) entry which is preliminary data.</text>
</comment>
<dbReference type="InterPro" id="IPR011009">
    <property type="entry name" value="Kinase-like_dom_sf"/>
</dbReference>
<dbReference type="AlphaFoldDB" id="A0A9D4DBN2"/>
<dbReference type="SUPFAM" id="SSF56112">
    <property type="entry name" value="Protein kinase-like (PK-like)"/>
    <property type="match status" value="1"/>
</dbReference>